<evidence type="ECO:0008006" key="4">
    <source>
        <dbReference type="Google" id="ProtNLM"/>
    </source>
</evidence>
<organism evidence="2 3">
    <name type="scientific">Mycolicibacterium sediminis</name>
    <dbReference type="NCBI Taxonomy" id="1286180"/>
    <lineage>
        <taxon>Bacteria</taxon>
        <taxon>Bacillati</taxon>
        <taxon>Actinomycetota</taxon>
        <taxon>Actinomycetes</taxon>
        <taxon>Mycobacteriales</taxon>
        <taxon>Mycobacteriaceae</taxon>
        <taxon>Mycolicibacterium</taxon>
    </lineage>
</organism>
<feature type="region of interest" description="Disordered" evidence="1">
    <location>
        <begin position="1"/>
        <end position="41"/>
    </location>
</feature>
<dbReference type="EMBL" id="AP022588">
    <property type="protein sequence ID" value="BBY29226.1"/>
    <property type="molecule type" value="Genomic_DNA"/>
</dbReference>
<evidence type="ECO:0000256" key="1">
    <source>
        <dbReference type="SAM" id="MobiDB-lite"/>
    </source>
</evidence>
<feature type="compositionally biased region" description="Basic and acidic residues" evidence="1">
    <location>
        <begin position="603"/>
        <end position="613"/>
    </location>
</feature>
<keyword evidence="3" id="KW-1185">Reference proteome</keyword>
<feature type="region of interest" description="Disordered" evidence="1">
    <location>
        <begin position="440"/>
        <end position="459"/>
    </location>
</feature>
<accession>A0A7I7QTL6</accession>
<feature type="compositionally biased region" description="Polar residues" evidence="1">
    <location>
        <begin position="480"/>
        <end position="492"/>
    </location>
</feature>
<dbReference type="AlphaFoldDB" id="A0A7I7QTL6"/>
<reference evidence="2 3" key="1">
    <citation type="journal article" date="2019" name="Emerg. Microbes Infect.">
        <title>Comprehensive subspecies identification of 175 nontuberculous mycobacteria species based on 7547 genomic profiles.</title>
        <authorList>
            <person name="Matsumoto Y."/>
            <person name="Kinjo T."/>
            <person name="Motooka D."/>
            <person name="Nabeya D."/>
            <person name="Jung N."/>
            <person name="Uechi K."/>
            <person name="Horii T."/>
            <person name="Iida T."/>
            <person name="Fujita J."/>
            <person name="Nakamura S."/>
        </authorList>
    </citation>
    <scope>NUCLEOTIDE SEQUENCE [LARGE SCALE GENOMIC DNA]</scope>
    <source>
        <strain evidence="2 3">JCM 17899</strain>
    </source>
</reference>
<name>A0A7I7QTL6_9MYCO</name>
<proteinExistence type="predicted"/>
<evidence type="ECO:0000313" key="3">
    <source>
        <dbReference type="Proteomes" id="UP000467193"/>
    </source>
</evidence>
<feature type="region of interest" description="Disordered" evidence="1">
    <location>
        <begin position="384"/>
        <end position="410"/>
    </location>
</feature>
<feature type="compositionally biased region" description="Low complexity" evidence="1">
    <location>
        <begin position="501"/>
        <end position="519"/>
    </location>
</feature>
<feature type="compositionally biased region" description="Gly residues" evidence="1">
    <location>
        <begin position="633"/>
        <end position="646"/>
    </location>
</feature>
<gene>
    <name evidence="2" type="ORF">MSEDJ_33220</name>
</gene>
<feature type="compositionally biased region" description="Low complexity" evidence="1">
    <location>
        <begin position="647"/>
        <end position="670"/>
    </location>
</feature>
<feature type="compositionally biased region" description="Low complexity" evidence="1">
    <location>
        <begin position="539"/>
        <end position="564"/>
    </location>
</feature>
<dbReference type="KEGG" id="msei:MSEDJ_33220"/>
<feature type="compositionally biased region" description="Polar residues" evidence="1">
    <location>
        <begin position="520"/>
        <end position="533"/>
    </location>
</feature>
<feature type="region of interest" description="Disordered" evidence="1">
    <location>
        <begin position="473"/>
        <end position="695"/>
    </location>
</feature>
<feature type="compositionally biased region" description="Basic and acidic residues" evidence="1">
    <location>
        <begin position="20"/>
        <end position="29"/>
    </location>
</feature>
<evidence type="ECO:0000313" key="2">
    <source>
        <dbReference type="EMBL" id="BBY29226.1"/>
    </source>
</evidence>
<protein>
    <recommendedName>
        <fullName evidence="4">PE-PPE domain-containing protein</fullName>
    </recommendedName>
</protein>
<feature type="compositionally biased region" description="Low complexity" evidence="1">
    <location>
        <begin position="445"/>
        <end position="454"/>
    </location>
</feature>
<feature type="compositionally biased region" description="Polar residues" evidence="1">
    <location>
        <begin position="397"/>
        <end position="410"/>
    </location>
</feature>
<dbReference type="Proteomes" id="UP000467193">
    <property type="component" value="Chromosome"/>
</dbReference>
<dbReference type="RefSeq" id="WP_163798007.1">
    <property type="nucleotide sequence ID" value="NZ_AP022588.1"/>
</dbReference>
<sequence>MASSTNGGKHRKNRTAPTAGRDRAADRRPSAPAVAVDAGTGTTGKRSVNPLLAAGAAIVAAASLTTGSVAAAPVASSAAVSVKATDAPRVVTTRIILTAASSPFNIPINIAIDIINIPKYEVDAVNYTSAAYLFTGSFWVSNATNVWGSDPGDPPKYRGPAMLLLPNPYISGPVGDTLTALAITELPANSLCGTTVCAPFVPFDAENAFLTTVGLKPLPIVNNFFTVPISALYQGYYYDPAATGQQSFGGYVPTNPYVDENGKPYDLPGTVTAEDGSYLQPWAGQTVNLTDVTADGYQAFIDHLQADPAGNPIQIPTGQELGRAVTNLFAAAVVAFNPFAPGMSYCPNCVWPNEITPEGIVGALSKADPGNTLIKGWLDNHSWQYSQGAPGDPTPVPSTEESVNAGIGSSQQTNLRFDQIVAHDVKTIFGQFFGDYGSPAVENPTTTTDTTGATPEQLRGLDALRSLKSTDETLAEKTPETTQKPSGQTPSAQAIDVASITTAPQTTGGTQTTGTPTTPVASSSGLGTSTVGIGQTPKPATSTDQGTTPTTPTIPTTPSTTTGSTGTGSNGSFSSRLRDAVEKTIGGNQGSAVADSLGLGKNGTKDKGGDDKTGPNAGTSGSGTTGKPSNATGGTGASSGTTGGSTTGKPGSTTGSAASNAGQSGTAGKSGDAGKGGDTGKSRTNDKSGHGSGDN</sequence>
<feature type="compositionally biased region" description="Basic and acidic residues" evidence="1">
    <location>
        <begin position="678"/>
        <end position="689"/>
    </location>
</feature>